<dbReference type="InterPro" id="IPR042303">
    <property type="entry name" value="Malonyl_CoA_deC_C_sf"/>
</dbReference>
<dbReference type="InterPro" id="IPR007956">
    <property type="entry name" value="Malonyl_CoA_deC_C"/>
</dbReference>
<name>A0A9X7N4J5_PSEDE</name>
<dbReference type="AlphaFoldDB" id="A0A9X7N4J5"/>
<dbReference type="GO" id="GO:0050080">
    <property type="term" value="F:malonyl-CoA decarboxylase activity"/>
    <property type="evidence" value="ECO:0007669"/>
    <property type="project" value="InterPro"/>
</dbReference>
<dbReference type="RefSeq" id="WP_151189013.1">
    <property type="nucleotide sequence ID" value="NZ_CP043626.1"/>
</dbReference>
<dbReference type="InterPro" id="IPR038351">
    <property type="entry name" value="MCD_N_sf"/>
</dbReference>
<gene>
    <name evidence="3" type="ORF">F1C79_26245</name>
</gene>
<dbReference type="EMBL" id="CP043626">
    <property type="protein sequence ID" value="QEY74839.1"/>
    <property type="molecule type" value="Genomic_DNA"/>
</dbReference>
<dbReference type="Gene3D" id="3.40.630.150">
    <property type="entry name" value="Malonyl-CoA decarboxylase, catalytic domain"/>
    <property type="match status" value="1"/>
</dbReference>
<protein>
    <submittedName>
        <fullName evidence="3">MCD, Malonyl-CoA decarboxylase MCD</fullName>
    </submittedName>
</protein>
<proteinExistence type="predicted"/>
<keyword evidence="4" id="KW-1185">Reference proteome</keyword>
<evidence type="ECO:0000313" key="4">
    <source>
        <dbReference type="Proteomes" id="UP000326659"/>
    </source>
</evidence>
<dbReference type="Proteomes" id="UP000326659">
    <property type="component" value="Chromosome"/>
</dbReference>
<dbReference type="Gene3D" id="1.20.140.90">
    <property type="entry name" value="Malonyl-CoA decarboxylase, oligemerization domain"/>
    <property type="match status" value="1"/>
</dbReference>
<dbReference type="PANTHER" id="PTHR28641:SF1">
    <property type="entry name" value="MALONYL-COA DECARBOXYLASE, MITOCHONDRIAL"/>
    <property type="match status" value="1"/>
</dbReference>
<dbReference type="Pfam" id="PF17408">
    <property type="entry name" value="MCD_N"/>
    <property type="match status" value="1"/>
</dbReference>
<dbReference type="Pfam" id="PF05292">
    <property type="entry name" value="MCD"/>
    <property type="match status" value="1"/>
</dbReference>
<feature type="domain" description="Malonyl-CoA decarboxylase N-terminal" evidence="2">
    <location>
        <begin position="80"/>
        <end position="163"/>
    </location>
</feature>
<sequence length="444" mass="49260">MNISFFQELLQSITERGRQLLESREPAPGNAQALAQACHKLISSHGEASGVALAQQVLCAYRDCPQDQQKAFFDTLLKDFAPPHDALAQACQRYLDEPSSANTTALFEASEPPRQELFRRLNQAPGGTAELIAMRRLLLQELKANPELAAVDHDLQHLLASWFNRGFLVLRRIDWSTPASILEKIIRYEAVHAIKDWDDLRSRLQPSDRRCFAFFHPALADEPLIFVEVALTRAMPGAIAEILETKSPEGKPADASADEPDTAVFYSISNCQDGLRGISFGNFLIKQVVEELAREIPGLRQFVTLSPVPGFRRWLDSLGEDPQLGATAAELLKALKPDAAPPPRTEQPMLALAAEYFLHARNGAGFPLDPVARFHLGNGARLERLNWRGDLSASGLRQAAGLMVNYRYELRQIEKNHEAYANQGVVTASPEVRKLATLSAKTKR</sequence>
<evidence type="ECO:0000259" key="2">
    <source>
        <dbReference type="Pfam" id="PF17408"/>
    </source>
</evidence>
<dbReference type="GO" id="GO:0006633">
    <property type="term" value="P:fatty acid biosynthetic process"/>
    <property type="evidence" value="ECO:0007669"/>
    <property type="project" value="InterPro"/>
</dbReference>
<evidence type="ECO:0000313" key="3">
    <source>
        <dbReference type="EMBL" id="QEY74839.1"/>
    </source>
</evidence>
<dbReference type="PANTHER" id="PTHR28641">
    <property type="match status" value="1"/>
</dbReference>
<evidence type="ECO:0000259" key="1">
    <source>
        <dbReference type="Pfam" id="PF05292"/>
    </source>
</evidence>
<dbReference type="KEGG" id="pden:F1C79_26245"/>
<feature type="domain" description="Malonyl-CoA decarboxylase C-terminal" evidence="1">
    <location>
        <begin position="166"/>
        <end position="409"/>
    </location>
</feature>
<organism evidence="3 4">
    <name type="scientific">Pseudomonas denitrificans</name>
    <dbReference type="NCBI Taxonomy" id="43306"/>
    <lineage>
        <taxon>Bacteria</taxon>
        <taxon>Pseudomonadati</taxon>
        <taxon>Pseudomonadota</taxon>
        <taxon>Gammaproteobacteria</taxon>
        <taxon>Pseudomonadales</taxon>
        <taxon>Pseudomonadaceae</taxon>
        <taxon>Halopseudomonas</taxon>
    </lineage>
</organism>
<reference evidence="3 4" key="1">
    <citation type="submission" date="2019-09" db="EMBL/GenBank/DDBJ databases">
        <title>Prosopis cineraria nodule microbiome.</title>
        <authorList>
            <person name="Chaluvadi S.R."/>
            <person name="Ali R."/>
            <person name="Wang X."/>
        </authorList>
    </citation>
    <scope>NUCLEOTIDE SEQUENCE [LARGE SCALE GENOMIC DNA]</scope>
    <source>
        <strain evidence="3 4">BG1</strain>
    </source>
</reference>
<dbReference type="OrthoDB" id="5292736at2"/>
<dbReference type="InterPro" id="IPR038917">
    <property type="entry name" value="Malonyl_CoA_deC"/>
</dbReference>
<dbReference type="InterPro" id="IPR035372">
    <property type="entry name" value="MCD_N"/>
</dbReference>
<accession>A0A9X7N4J5</accession>